<organism evidence="11 12">
    <name type="scientific">Caerostris darwini</name>
    <dbReference type="NCBI Taxonomy" id="1538125"/>
    <lineage>
        <taxon>Eukaryota</taxon>
        <taxon>Metazoa</taxon>
        <taxon>Ecdysozoa</taxon>
        <taxon>Arthropoda</taxon>
        <taxon>Chelicerata</taxon>
        <taxon>Arachnida</taxon>
        <taxon>Araneae</taxon>
        <taxon>Araneomorphae</taxon>
        <taxon>Entelegynae</taxon>
        <taxon>Araneoidea</taxon>
        <taxon>Araneidae</taxon>
        <taxon>Caerostris</taxon>
    </lineage>
</organism>
<dbReference type="Gene3D" id="2.10.110.10">
    <property type="entry name" value="Cysteine Rich Protein"/>
    <property type="match status" value="1"/>
</dbReference>
<keyword evidence="12" id="KW-1185">Reference proteome</keyword>
<evidence type="ECO:0000256" key="7">
    <source>
        <dbReference type="ARBA" id="ARBA00023155"/>
    </source>
</evidence>
<dbReference type="GO" id="GO:0005634">
    <property type="term" value="C:nucleus"/>
    <property type="evidence" value="ECO:0007669"/>
    <property type="project" value="UniProtKB-SubCell"/>
</dbReference>
<keyword evidence="2 9" id="KW-0479">Metal-binding</keyword>
<dbReference type="Pfam" id="PF00412">
    <property type="entry name" value="LIM"/>
    <property type="match status" value="1"/>
</dbReference>
<evidence type="ECO:0000256" key="1">
    <source>
        <dbReference type="ARBA" id="ARBA00004123"/>
    </source>
</evidence>
<dbReference type="GO" id="GO:0000981">
    <property type="term" value="F:DNA-binding transcription factor activity, RNA polymerase II-specific"/>
    <property type="evidence" value="ECO:0007669"/>
    <property type="project" value="TreeGrafter"/>
</dbReference>
<protein>
    <recommendedName>
        <fullName evidence="10">LIM zinc-binding domain-containing protein</fullName>
    </recommendedName>
</protein>
<evidence type="ECO:0000256" key="4">
    <source>
        <dbReference type="ARBA" id="ARBA00022833"/>
    </source>
</evidence>
<reference evidence="11 12" key="1">
    <citation type="submission" date="2021-06" db="EMBL/GenBank/DDBJ databases">
        <title>Caerostris darwini draft genome.</title>
        <authorList>
            <person name="Kono N."/>
            <person name="Arakawa K."/>
        </authorList>
    </citation>
    <scope>NUCLEOTIDE SEQUENCE [LARGE SCALE GENOMIC DNA]</scope>
</reference>
<comment type="subcellular location">
    <subcellularLocation>
        <location evidence="1">Nucleus</location>
    </subcellularLocation>
</comment>
<evidence type="ECO:0000313" key="12">
    <source>
        <dbReference type="Proteomes" id="UP001054837"/>
    </source>
</evidence>
<dbReference type="InterPro" id="IPR001781">
    <property type="entry name" value="Znf_LIM"/>
</dbReference>
<dbReference type="PANTHER" id="PTHR24208">
    <property type="entry name" value="LIM/HOMEOBOX PROTEIN LHX"/>
    <property type="match status" value="1"/>
</dbReference>
<dbReference type="GO" id="GO:0030182">
    <property type="term" value="P:neuron differentiation"/>
    <property type="evidence" value="ECO:0007669"/>
    <property type="project" value="TreeGrafter"/>
</dbReference>
<dbReference type="SMART" id="SM00132">
    <property type="entry name" value="LIM"/>
    <property type="match status" value="1"/>
</dbReference>
<dbReference type="EMBL" id="BPLQ01007868">
    <property type="protein sequence ID" value="GIY32836.1"/>
    <property type="molecule type" value="Genomic_DNA"/>
</dbReference>
<evidence type="ECO:0000256" key="5">
    <source>
        <dbReference type="ARBA" id="ARBA00023038"/>
    </source>
</evidence>
<dbReference type="PROSITE" id="PS00478">
    <property type="entry name" value="LIM_DOMAIN_1"/>
    <property type="match status" value="1"/>
</dbReference>
<keyword evidence="5 9" id="KW-0440">LIM domain</keyword>
<feature type="domain" description="LIM zinc-binding" evidence="10">
    <location>
        <begin position="57"/>
        <end position="112"/>
    </location>
</feature>
<gene>
    <name evidence="11" type="ORF">CDAR_612481</name>
</gene>
<keyword evidence="7" id="KW-0371">Homeobox</keyword>
<evidence type="ECO:0000256" key="8">
    <source>
        <dbReference type="ARBA" id="ARBA00023242"/>
    </source>
</evidence>
<dbReference type="PROSITE" id="PS50023">
    <property type="entry name" value="LIM_DOMAIN_2"/>
    <property type="match status" value="1"/>
</dbReference>
<keyword evidence="8" id="KW-0539">Nucleus</keyword>
<dbReference type="CDD" id="cd09371">
    <property type="entry name" value="LIM1_Lmx1b"/>
    <property type="match status" value="1"/>
</dbReference>
<evidence type="ECO:0000256" key="3">
    <source>
        <dbReference type="ARBA" id="ARBA00022737"/>
    </source>
</evidence>
<dbReference type="GO" id="GO:0000977">
    <property type="term" value="F:RNA polymerase II transcription regulatory region sequence-specific DNA binding"/>
    <property type="evidence" value="ECO:0007669"/>
    <property type="project" value="TreeGrafter"/>
</dbReference>
<evidence type="ECO:0000259" key="10">
    <source>
        <dbReference type="PROSITE" id="PS50023"/>
    </source>
</evidence>
<evidence type="ECO:0000256" key="2">
    <source>
        <dbReference type="ARBA" id="ARBA00022723"/>
    </source>
</evidence>
<dbReference type="Proteomes" id="UP001054837">
    <property type="component" value="Unassembled WGS sequence"/>
</dbReference>
<dbReference type="AlphaFoldDB" id="A0AAV4SI18"/>
<sequence>MQNVFAEAQDWSSRRFINSSSIMGLAEVRKSPYPSHIHATDSLGGPGTIRSSKTKKELCSACQQPIIDRYIMRVMDNSWHEGCLTCSVCHIHLSHTCYSRDRKLYCKADYDK</sequence>
<dbReference type="SUPFAM" id="SSF57716">
    <property type="entry name" value="Glucocorticoid receptor-like (DNA-binding domain)"/>
    <property type="match status" value="2"/>
</dbReference>
<evidence type="ECO:0000256" key="9">
    <source>
        <dbReference type="PROSITE-ProRule" id="PRU00125"/>
    </source>
</evidence>
<dbReference type="GO" id="GO:0046872">
    <property type="term" value="F:metal ion binding"/>
    <property type="evidence" value="ECO:0007669"/>
    <property type="project" value="UniProtKB-KW"/>
</dbReference>
<dbReference type="InterPro" id="IPR050453">
    <property type="entry name" value="LIM_Homeobox_TF"/>
</dbReference>
<name>A0AAV4SI18_9ARAC</name>
<keyword evidence="3" id="KW-0677">Repeat</keyword>
<evidence type="ECO:0000313" key="11">
    <source>
        <dbReference type="EMBL" id="GIY32836.1"/>
    </source>
</evidence>
<accession>A0AAV4SI18</accession>
<evidence type="ECO:0000256" key="6">
    <source>
        <dbReference type="ARBA" id="ARBA00023125"/>
    </source>
</evidence>
<dbReference type="PANTHER" id="PTHR24208:SF166">
    <property type="entry name" value="LIM HOMEOBOX TRANSCRIPTION FACTOR 1 ALPHA, ISOFORM B"/>
    <property type="match status" value="1"/>
</dbReference>
<keyword evidence="6" id="KW-0238">DNA-binding</keyword>
<proteinExistence type="predicted"/>
<comment type="caution">
    <text evidence="11">The sequence shown here is derived from an EMBL/GenBank/DDBJ whole genome shotgun (WGS) entry which is preliminary data.</text>
</comment>
<keyword evidence="4 9" id="KW-0862">Zinc</keyword>
<dbReference type="FunFam" id="2.10.110.10:FF:000006">
    <property type="entry name" value="LIM homeobox transcription factor 1-beta"/>
    <property type="match status" value="1"/>
</dbReference>